<dbReference type="SUPFAM" id="SSF47027">
    <property type="entry name" value="Acyl-CoA binding protein"/>
    <property type="match status" value="1"/>
</dbReference>
<evidence type="ECO:0000313" key="3">
    <source>
        <dbReference type="EMBL" id="KAK5087936.1"/>
    </source>
</evidence>
<evidence type="ECO:0000256" key="1">
    <source>
        <dbReference type="SAM" id="MobiDB-lite"/>
    </source>
</evidence>
<protein>
    <recommendedName>
        <fullName evidence="2">ACB domain-containing protein</fullName>
    </recommendedName>
</protein>
<evidence type="ECO:0000313" key="4">
    <source>
        <dbReference type="Proteomes" id="UP001309876"/>
    </source>
</evidence>
<organism evidence="3 4">
    <name type="scientific">Lithohypha guttulata</name>
    <dbReference type="NCBI Taxonomy" id="1690604"/>
    <lineage>
        <taxon>Eukaryota</taxon>
        <taxon>Fungi</taxon>
        <taxon>Dikarya</taxon>
        <taxon>Ascomycota</taxon>
        <taxon>Pezizomycotina</taxon>
        <taxon>Eurotiomycetes</taxon>
        <taxon>Chaetothyriomycetidae</taxon>
        <taxon>Chaetothyriales</taxon>
        <taxon>Trichomeriaceae</taxon>
        <taxon>Lithohypha</taxon>
    </lineage>
</organism>
<keyword evidence="4" id="KW-1185">Reference proteome</keyword>
<dbReference type="InterPro" id="IPR035984">
    <property type="entry name" value="Acyl-CoA-binding_sf"/>
</dbReference>
<evidence type="ECO:0000259" key="2">
    <source>
        <dbReference type="PROSITE" id="PS51228"/>
    </source>
</evidence>
<dbReference type="Gene3D" id="1.20.80.10">
    <property type="match status" value="1"/>
</dbReference>
<dbReference type="Proteomes" id="UP001309876">
    <property type="component" value="Unassembled WGS sequence"/>
</dbReference>
<accession>A0AAN7T1Y7</accession>
<dbReference type="PROSITE" id="PS51228">
    <property type="entry name" value="ACB_2"/>
    <property type="match status" value="1"/>
</dbReference>
<reference evidence="3 4" key="1">
    <citation type="submission" date="2023-08" db="EMBL/GenBank/DDBJ databases">
        <title>Black Yeasts Isolated from many extreme environments.</title>
        <authorList>
            <person name="Coleine C."/>
            <person name="Stajich J.E."/>
            <person name="Selbmann L."/>
        </authorList>
    </citation>
    <scope>NUCLEOTIDE SEQUENCE [LARGE SCALE GENOMIC DNA]</scope>
    <source>
        <strain evidence="3 4">CCFEE 5910</strain>
    </source>
</reference>
<dbReference type="GO" id="GO:0000062">
    <property type="term" value="F:fatty-acyl-CoA binding"/>
    <property type="evidence" value="ECO:0007669"/>
    <property type="project" value="InterPro"/>
</dbReference>
<sequence length="395" mass="44534">MEGDVEAILPRPTLPVSSPDPNNSSVHRYASRDLRTREAQAEIEKWDAWHGCRSMSRTEAKRQYISTLVDTMKEYASGTAESRELVSELEFVWNQIKNQSGSDPDNHSRSPSNNSQESPTRKLERAGMASGSLERSQSQINSMSFRSDRPSIGSTDLGGGLLSRQASGSQPPARQKQTRLKRTESGLRVLSPVSQGDSDSIIEPVDAEVEDEGNYEHHDDDDNDENEQLDTAPTSPLAGRPRARRRSTNHSQPLPGAGITSWQHTLESQLHALKTEIAALREQLSANHLLSSSSFSHTYYSMNTRQRIVHRAKLYLRTFGLLFLKQVFVQLGVLSIVLVWGRLSGDLRAERIVRTTFTRARKWVRDFFGNVLFWLFDLFSRQGRLGFIGRILRLS</sequence>
<feature type="region of interest" description="Disordered" evidence="1">
    <location>
        <begin position="97"/>
        <end position="259"/>
    </location>
</feature>
<feature type="domain" description="ACB" evidence="2">
    <location>
        <begin position="1"/>
        <end position="77"/>
    </location>
</feature>
<gene>
    <name evidence="3" type="ORF">LTR05_002152</name>
</gene>
<feature type="compositionally biased region" description="Polar residues" evidence="1">
    <location>
        <begin position="133"/>
        <end position="145"/>
    </location>
</feature>
<comment type="caution">
    <text evidence="3">The sequence shown here is derived from an EMBL/GenBank/DDBJ whole genome shotgun (WGS) entry which is preliminary data.</text>
</comment>
<dbReference type="EMBL" id="JAVRRJ010000002">
    <property type="protein sequence ID" value="KAK5087936.1"/>
    <property type="molecule type" value="Genomic_DNA"/>
</dbReference>
<name>A0AAN7T1Y7_9EURO</name>
<feature type="compositionally biased region" description="Low complexity" evidence="1">
    <location>
        <begin position="15"/>
        <end position="26"/>
    </location>
</feature>
<dbReference type="InterPro" id="IPR014352">
    <property type="entry name" value="FERM/acyl-CoA-bd_prot_sf"/>
</dbReference>
<feature type="region of interest" description="Disordered" evidence="1">
    <location>
        <begin position="1"/>
        <end position="37"/>
    </location>
</feature>
<feature type="compositionally biased region" description="Polar residues" evidence="1">
    <location>
        <begin position="97"/>
        <end position="118"/>
    </location>
</feature>
<proteinExistence type="predicted"/>
<dbReference type="AlphaFoldDB" id="A0AAN7T1Y7"/>
<dbReference type="InterPro" id="IPR000582">
    <property type="entry name" value="Acyl-CoA-binding_protein"/>
</dbReference>